<evidence type="ECO:0000256" key="1">
    <source>
        <dbReference type="ARBA" id="ARBA00023015"/>
    </source>
</evidence>
<name>A0A8J8MJE5_9FIRM</name>
<dbReference type="PRINTS" id="PR00032">
    <property type="entry name" value="HTHARAC"/>
</dbReference>
<dbReference type="Pfam" id="PF12833">
    <property type="entry name" value="HTH_18"/>
    <property type="match status" value="1"/>
</dbReference>
<feature type="domain" description="HTH araC/xylS-type" evidence="4">
    <location>
        <begin position="64"/>
        <end position="162"/>
    </location>
</feature>
<dbReference type="KEGG" id="vpy:HZI73_10780"/>
<accession>A0A8J8MJE5</accession>
<evidence type="ECO:0000313" key="6">
    <source>
        <dbReference type="Proteomes" id="UP000683246"/>
    </source>
</evidence>
<dbReference type="PROSITE" id="PS01124">
    <property type="entry name" value="HTH_ARAC_FAMILY_2"/>
    <property type="match status" value="1"/>
</dbReference>
<dbReference type="Proteomes" id="UP000683246">
    <property type="component" value="Chromosome"/>
</dbReference>
<evidence type="ECO:0000256" key="2">
    <source>
        <dbReference type="ARBA" id="ARBA00023125"/>
    </source>
</evidence>
<dbReference type="InterPro" id="IPR018060">
    <property type="entry name" value="HTH_AraC"/>
</dbReference>
<reference evidence="5" key="1">
    <citation type="submission" date="2020-07" db="EMBL/GenBank/DDBJ databases">
        <title>Vallitalea pronyensis genome.</title>
        <authorList>
            <person name="Postec A."/>
        </authorList>
    </citation>
    <scope>NUCLEOTIDE SEQUENCE</scope>
    <source>
        <strain evidence="5">FatNI3</strain>
    </source>
</reference>
<dbReference type="GO" id="GO:0003700">
    <property type="term" value="F:DNA-binding transcription factor activity"/>
    <property type="evidence" value="ECO:0007669"/>
    <property type="project" value="InterPro"/>
</dbReference>
<evidence type="ECO:0000259" key="4">
    <source>
        <dbReference type="PROSITE" id="PS01124"/>
    </source>
</evidence>
<dbReference type="EMBL" id="CP058649">
    <property type="protein sequence ID" value="QUI22745.1"/>
    <property type="molecule type" value="Genomic_DNA"/>
</dbReference>
<organism evidence="5 6">
    <name type="scientific">Vallitalea pronyensis</name>
    <dbReference type="NCBI Taxonomy" id="1348613"/>
    <lineage>
        <taxon>Bacteria</taxon>
        <taxon>Bacillati</taxon>
        <taxon>Bacillota</taxon>
        <taxon>Clostridia</taxon>
        <taxon>Lachnospirales</taxon>
        <taxon>Vallitaleaceae</taxon>
        <taxon>Vallitalea</taxon>
    </lineage>
</organism>
<dbReference type="PANTHER" id="PTHR43280">
    <property type="entry name" value="ARAC-FAMILY TRANSCRIPTIONAL REGULATOR"/>
    <property type="match status" value="1"/>
</dbReference>
<protein>
    <submittedName>
        <fullName evidence="5">Helix-turn-helix transcriptional regulator</fullName>
    </submittedName>
</protein>
<keyword evidence="1" id="KW-0805">Transcription regulation</keyword>
<dbReference type="InterPro" id="IPR009057">
    <property type="entry name" value="Homeodomain-like_sf"/>
</dbReference>
<proteinExistence type="predicted"/>
<dbReference type="SUPFAM" id="SSF46689">
    <property type="entry name" value="Homeodomain-like"/>
    <property type="match status" value="2"/>
</dbReference>
<dbReference type="PANTHER" id="PTHR43280:SF28">
    <property type="entry name" value="HTH-TYPE TRANSCRIPTIONAL ACTIVATOR RHAS"/>
    <property type="match status" value="1"/>
</dbReference>
<dbReference type="SMART" id="SM00342">
    <property type="entry name" value="HTH_ARAC"/>
    <property type="match status" value="1"/>
</dbReference>
<keyword evidence="2" id="KW-0238">DNA-binding</keyword>
<evidence type="ECO:0000313" key="5">
    <source>
        <dbReference type="EMBL" id="QUI22745.1"/>
    </source>
</evidence>
<keyword evidence="6" id="KW-1185">Reference proteome</keyword>
<dbReference type="AlphaFoldDB" id="A0A8J8MJE5"/>
<dbReference type="InterPro" id="IPR020449">
    <property type="entry name" value="Tscrpt_reg_AraC-type_HTH"/>
</dbReference>
<gene>
    <name evidence="5" type="ORF">HZI73_10780</name>
</gene>
<sequence>MIDIGNDTFCRDTFEKLLTLSKSSSFTAKLAQKVKVMELLSYFFGHQKIDEISLNNTKQIDSMRKILKYIDTNYINNVTIDELAEHVFMHPNYFFRFFKKNTGETPIHYINNKRINKAKYILSTTKYTVDEVSKMVGFHDSSYFYRVFKKWVGITPIEYRLINTEEQ</sequence>
<dbReference type="Gene3D" id="1.10.10.60">
    <property type="entry name" value="Homeodomain-like"/>
    <property type="match status" value="2"/>
</dbReference>
<dbReference type="GO" id="GO:0043565">
    <property type="term" value="F:sequence-specific DNA binding"/>
    <property type="evidence" value="ECO:0007669"/>
    <property type="project" value="InterPro"/>
</dbReference>
<dbReference type="RefSeq" id="WP_212698239.1">
    <property type="nucleotide sequence ID" value="NZ_CP058649.1"/>
</dbReference>
<keyword evidence="3" id="KW-0804">Transcription</keyword>
<evidence type="ECO:0000256" key="3">
    <source>
        <dbReference type="ARBA" id="ARBA00023163"/>
    </source>
</evidence>